<evidence type="ECO:0000256" key="7">
    <source>
        <dbReference type="RuleBase" id="RU366044"/>
    </source>
</evidence>
<organism evidence="9 10">
    <name type="scientific">Colletotrichum tofieldiae</name>
    <dbReference type="NCBI Taxonomy" id="708197"/>
    <lineage>
        <taxon>Eukaryota</taxon>
        <taxon>Fungi</taxon>
        <taxon>Dikarya</taxon>
        <taxon>Ascomycota</taxon>
        <taxon>Pezizomycotina</taxon>
        <taxon>Sordariomycetes</taxon>
        <taxon>Hypocreomycetidae</taxon>
        <taxon>Glomerellales</taxon>
        <taxon>Glomerellaceae</taxon>
        <taxon>Colletotrichum</taxon>
        <taxon>Colletotrichum spaethianum species complex</taxon>
    </lineage>
</organism>
<evidence type="ECO:0000256" key="8">
    <source>
        <dbReference type="SAM" id="MobiDB-lite"/>
    </source>
</evidence>
<comment type="function">
    <text evidence="7">TFIIF is a general transcription initiation factor that binds to RNA polymerase II and helps to recruit it to the initiation complex in collaboration with TFIIB. It promotes transcription elongation.</text>
</comment>
<feature type="region of interest" description="Disordered" evidence="8">
    <location>
        <begin position="22"/>
        <end position="165"/>
    </location>
</feature>
<feature type="compositionally biased region" description="Basic and acidic residues" evidence="8">
    <location>
        <begin position="273"/>
        <end position="304"/>
    </location>
</feature>
<protein>
    <recommendedName>
        <fullName evidence="7">Transcription initiation factor IIF subunit alpha</fullName>
    </recommendedName>
</protein>
<dbReference type="AlphaFoldDB" id="A0A166T4P1"/>
<feature type="compositionally biased region" description="Polar residues" evidence="8">
    <location>
        <begin position="600"/>
        <end position="609"/>
    </location>
</feature>
<dbReference type="GO" id="GO:0003743">
    <property type="term" value="F:translation initiation factor activity"/>
    <property type="evidence" value="ECO:0007669"/>
    <property type="project" value="UniProtKB-KW"/>
</dbReference>
<evidence type="ECO:0000256" key="1">
    <source>
        <dbReference type="ARBA" id="ARBA00004123"/>
    </source>
</evidence>
<dbReference type="GO" id="GO:0032968">
    <property type="term" value="P:positive regulation of transcription elongation by RNA polymerase II"/>
    <property type="evidence" value="ECO:0007669"/>
    <property type="project" value="InterPro"/>
</dbReference>
<feature type="compositionally biased region" description="Basic and acidic residues" evidence="8">
    <location>
        <begin position="422"/>
        <end position="433"/>
    </location>
</feature>
<evidence type="ECO:0000256" key="2">
    <source>
        <dbReference type="ARBA" id="ARBA00005249"/>
    </source>
</evidence>
<keyword evidence="6 7" id="KW-0539">Nucleus</keyword>
<dbReference type="InterPro" id="IPR011039">
    <property type="entry name" value="TFIIF_interaction"/>
</dbReference>
<feature type="compositionally biased region" description="Basic and acidic residues" evidence="8">
    <location>
        <begin position="537"/>
        <end position="566"/>
    </location>
</feature>
<dbReference type="GO" id="GO:0001096">
    <property type="term" value="F:TFIIF-class transcription factor complex binding"/>
    <property type="evidence" value="ECO:0007669"/>
    <property type="project" value="TreeGrafter"/>
</dbReference>
<evidence type="ECO:0000256" key="4">
    <source>
        <dbReference type="ARBA" id="ARBA00023125"/>
    </source>
</evidence>
<feature type="compositionally biased region" description="Polar residues" evidence="8">
    <location>
        <begin position="568"/>
        <end position="580"/>
    </location>
</feature>
<feature type="compositionally biased region" description="Basic and acidic residues" evidence="8">
    <location>
        <begin position="458"/>
        <end position="468"/>
    </location>
</feature>
<keyword evidence="4 7" id="KW-0238">DNA-binding</keyword>
<feature type="compositionally biased region" description="Acidic residues" evidence="8">
    <location>
        <begin position="434"/>
        <end position="457"/>
    </location>
</feature>
<dbReference type="SUPFAM" id="SSF50916">
    <property type="entry name" value="Rap30/74 interaction domains"/>
    <property type="match status" value="1"/>
</dbReference>
<feature type="region of interest" description="Disordered" evidence="8">
    <location>
        <begin position="189"/>
        <end position="304"/>
    </location>
</feature>
<dbReference type="GO" id="GO:0016251">
    <property type="term" value="F:RNA polymerase II general transcription initiation factor activity"/>
    <property type="evidence" value="ECO:0007669"/>
    <property type="project" value="TreeGrafter"/>
</dbReference>
<accession>A0A166T4P1</accession>
<evidence type="ECO:0000256" key="5">
    <source>
        <dbReference type="ARBA" id="ARBA00023163"/>
    </source>
</evidence>
<evidence type="ECO:0000256" key="3">
    <source>
        <dbReference type="ARBA" id="ARBA00023015"/>
    </source>
</evidence>
<name>A0A166T4P1_9PEZI</name>
<comment type="subcellular location">
    <subcellularLocation>
        <location evidence="1 7">Nucleus</location>
    </subcellularLocation>
</comment>
<evidence type="ECO:0000313" key="9">
    <source>
        <dbReference type="EMBL" id="KZL71578.1"/>
    </source>
</evidence>
<keyword evidence="9" id="KW-0648">Protein biosynthesis</keyword>
<gene>
    <name evidence="9" type="ORF">CT0861_09926</name>
</gene>
<reference evidence="9 10" key="1">
    <citation type="submission" date="2015-06" db="EMBL/GenBank/DDBJ databases">
        <title>Survival trade-offs in plant roots during colonization by closely related pathogenic and mutualistic fungi.</title>
        <authorList>
            <person name="Hacquard S."/>
            <person name="Kracher B."/>
            <person name="Hiruma K."/>
            <person name="Weinman A."/>
            <person name="Muench P."/>
            <person name="Garrido Oter R."/>
            <person name="Ver Loren van Themaat E."/>
            <person name="Dallerey J.-F."/>
            <person name="Damm U."/>
            <person name="Henrissat B."/>
            <person name="Lespinet O."/>
            <person name="Thon M."/>
            <person name="Kemen E."/>
            <person name="McHardy A.C."/>
            <person name="Schulze-Lefert P."/>
            <person name="O'Connell R.J."/>
        </authorList>
    </citation>
    <scope>NUCLEOTIDE SEQUENCE [LARGE SCALE GENOMIC DNA]</scope>
    <source>
        <strain evidence="9 10">0861</strain>
    </source>
</reference>
<keyword evidence="5 7" id="KW-0804">Transcription</keyword>
<keyword evidence="3 7" id="KW-0805">Transcription regulation</keyword>
<dbReference type="EMBL" id="LFIV01000069">
    <property type="protein sequence ID" value="KZL71578.1"/>
    <property type="molecule type" value="Genomic_DNA"/>
</dbReference>
<feature type="compositionally biased region" description="Basic and acidic residues" evidence="8">
    <location>
        <begin position="477"/>
        <end position="514"/>
    </location>
</feature>
<feature type="region of interest" description="Disordered" evidence="8">
    <location>
        <begin position="410"/>
        <end position="710"/>
    </location>
</feature>
<comment type="similarity">
    <text evidence="2 7">Belongs to the TFIIF alpha subunit family.</text>
</comment>
<feature type="non-terminal residue" evidence="9">
    <location>
        <position position="1"/>
    </location>
</feature>
<feature type="compositionally biased region" description="Basic and acidic residues" evidence="8">
    <location>
        <begin position="217"/>
        <end position="259"/>
    </location>
</feature>
<feature type="compositionally biased region" description="Polar residues" evidence="8">
    <location>
        <begin position="623"/>
        <end position="632"/>
    </location>
</feature>
<evidence type="ECO:0000313" key="10">
    <source>
        <dbReference type="Proteomes" id="UP000076552"/>
    </source>
</evidence>
<keyword evidence="10" id="KW-1185">Reference proteome</keyword>
<dbReference type="GO" id="GO:0006367">
    <property type="term" value="P:transcription initiation at RNA polymerase II promoter"/>
    <property type="evidence" value="ECO:0007669"/>
    <property type="project" value="InterPro"/>
</dbReference>
<dbReference type="Pfam" id="PF05793">
    <property type="entry name" value="TFIIF_alpha"/>
    <property type="match status" value="1"/>
</dbReference>
<dbReference type="GO" id="GO:0005674">
    <property type="term" value="C:transcription factor TFIIF complex"/>
    <property type="evidence" value="ECO:0007669"/>
    <property type="project" value="TreeGrafter"/>
</dbReference>
<dbReference type="GO" id="GO:0003677">
    <property type="term" value="F:DNA binding"/>
    <property type="evidence" value="ECO:0007669"/>
    <property type="project" value="UniProtKB-KW"/>
</dbReference>
<dbReference type="PANTHER" id="PTHR13011:SF0">
    <property type="entry name" value="GENERAL TRANSCRIPTION FACTOR IIF SUBUNIT 1"/>
    <property type="match status" value="1"/>
</dbReference>
<evidence type="ECO:0000256" key="6">
    <source>
        <dbReference type="ARBA" id="ARBA00023242"/>
    </source>
</evidence>
<dbReference type="PANTHER" id="PTHR13011">
    <property type="entry name" value="TFIIF-ALPHA"/>
    <property type="match status" value="1"/>
</dbReference>
<dbReference type="InterPro" id="IPR008851">
    <property type="entry name" value="TFIIF-alpha"/>
</dbReference>
<feature type="compositionally biased region" description="Low complexity" evidence="8">
    <location>
        <begin position="68"/>
        <end position="86"/>
    </location>
</feature>
<dbReference type="Proteomes" id="UP000076552">
    <property type="component" value="Unassembled WGS sequence"/>
</dbReference>
<dbReference type="STRING" id="708197.A0A166T4P1"/>
<feature type="compositionally biased region" description="Basic and acidic residues" evidence="8">
    <location>
        <begin position="141"/>
        <end position="151"/>
    </location>
</feature>
<sequence length="774" mass="86039">RPFPPALAYCAAAVPLDVAPDASAHRRHGRPLPKELREPASFRETHRTRGIRIVRYSYIMSAPPPGLPNGQNPNGQQPQQPAQSGQPRPPPIKRRPRGDPLVARKRPGAPRPTASRPPPGGLQTASGARPSPGTSGHHGLQRPETEEDIKARRAANGGWLDPAPQNVREFKIVTTKKALRDGVRHHVMKLSSAKADLEKRGIDPTNQEEFTRPVTLQRRDPRQPPPGREVKQEQAEPQPVDEKEAERLAQLKAEREAVRAVELAKSAPSLKDPNADKKPKPKEKEKDVQFHRQPRSEKEKKQQELRYEEALPWHLEDADGKNVWVGSYVAPLSETTVCFVATRDGKFAAVPLEKWYKFTAKPHFNTMRLEEAEALMSKKTDVGRWYMRDKQKRSEQEEWEATRHALYGPARIKTESSTFRAASREEKLDHDQIDMEGDEFQDDDENPGLEQDNDEEYKEANDRIRRDQLGANLFGEADERRVEKEMNELKKAEEERRKEGKKTQKALIKREKETIYQSDSSGYDPFESSSSEDGSDEEKQKEENKDKEKDDENKDKDKDPDSKDKTASGVSSKGNTTPSGRQKHTDALKKGKSLKRPGSPNLSESSGNESSRKKLKKHAAASVHQSRSSTPSAGLKSNLGKGAMSDGEATGGEMSDGQLRKKKIKLVGSGARGTPVGSRAGSPMPATSGSKPGSPLPDGSPVPRAGSPNGPIEAWEIVDALPELPGGISIGNLMRRFQGRIGDGPGQMDRKEWIKLVKENCAYGPDKILRRRPT</sequence>
<keyword evidence="9" id="KW-0396">Initiation factor</keyword>
<proteinExistence type="inferred from homology"/>
<feature type="compositionally biased region" description="Basic and acidic residues" evidence="8">
    <location>
        <begin position="32"/>
        <end position="47"/>
    </location>
</feature>
<comment type="caution">
    <text evidence="9">The sequence shown here is derived from an EMBL/GenBank/DDBJ whole genome shotgun (WGS) entry which is preliminary data.</text>
</comment>